<feature type="domain" description="Ketoreductase" evidence="4">
    <location>
        <begin position="7"/>
        <end position="191"/>
    </location>
</feature>
<evidence type="ECO:0000256" key="2">
    <source>
        <dbReference type="ARBA" id="ARBA00023002"/>
    </source>
</evidence>
<dbReference type="EMBL" id="JABFDB010000028">
    <property type="protein sequence ID" value="NYZ23557.1"/>
    <property type="molecule type" value="Genomic_DNA"/>
</dbReference>
<dbReference type="Pfam" id="PF00106">
    <property type="entry name" value="adh_short"/>
    <property type="match status" value="1"/>
</dbReference>
<protein>
    <submittedName>
        <fullName evidence="5">SDR family oxidoreductase</fullName>
    </submittedName>
</protein>
<keyword evidence="2" id="KW-0560">Oxidoreductase</keyword>
<dbReference type="SUPFAM" id="SSF51735">
    <property type="entry name" value="NAD(P)-binding Rossmann-fold domains"/>
    <property type="match status" value="1"/>
</dbReference>
<dbReference type="PANTHER" id="PTHR44196:SF1">
    <property type="entry name" value="DEHYDROGENASE_REDUCTASE SDR FAMILY MEMBER 7B"/>
    <property type="match status" value="1"/>
</dbReference>
<reference evidence="5 6" key="1">
    <citation type="submission" date="2020-05" db="EMBL/GenBank/DDBJ databases">
        <title>Azospirillum oleiclasticum sp. nov, a nitrogen-fixing and heavy crude oil-emulsifying bacterium isolated from the crude oil of Yumen Oilfield.</title>
        <authorList>
            <person name="Wu D."/>
            <person name="Cai M."/>
            <person name="Zhang X."/>
        </authorList>
    </citation>
    <scope>NUCLEOTIDE SEQUENCE [LARGE SCALE GENOMIC DNA]</scope>
    <source>
        <strain evidence="5 6">ROY-1-1-2</strain>
    </source>
</reference>
<proteinExistence type="inferred from homology"/>
<accession>A0ABX2TK61</accession>
<dbReference type="RefSeq" id="WP_180285333.1">
    <property type="nucleotide sequence ID" value="NZ_JABFDB010000028.1"/>
</dbReference>
<dbReference type="PRINTS" id="PR00081">
    <property type="entry name" value="GDHRDH"/>
</dbReference>
<dbReference type="NCBIfam" id="NF004792">
    <property type="entry name" value="PRK06139.1"/>
    <property type="match status" value="1"/>
</dbReference>
<dbReference type="InterPro" id="IPR057326">
    <property type="entry name" value="KR_dom"/>
</dbReference>
<evidence type="ECO:0000313" key="6">
    <source>
        <dbReference type="Proteomes" id="UP000584642"/>
    </source>
</evidence>
<evidence type="ECO:0000259" key="4">
    <source>
        <dbReference type="SMART" id="SM00822"/>
    </source>
</evidence>
<dbReference type="InterPro" id="IPR020904">
    <property type="entry name" value="Sc_DH/Rdtase_CS"/>
</dbReference>
<feature type="transmembrane region" description="Helical" evidence="3">
    <location>
        <begin position="299"/>
        <end position="319"/>
    </location>
</feature>
<comment type="similarity">
    <text evidence="1">Belongs to the short-chain dehydrogenases/reductases (SDR) family.</text>
</comment>
<keyword evidence="3" id="KW-1133">Transmembrane helix</keyword>
<dbReference type="SMART" id="SM00822">
    <property type="entry name" value="PKS_KR"/>
    <property type="match status" value="1"/>
</dbReference>
<evidence type="ECO:0000256" key="1">
    <source>
        <dbReference type="ARBA" id="ARBA00006484"/>
    </source>
</evidence>
<sequence>MDRLQQAVVVIAGASSGIGRAAALAFAREGARLVLAARREGALEEVAEECRAAGADAIVVPTDVTDPAAVKALADRAVASFGTIDVWIANAGTGAVGRFDETPVEAHRRTIEIDLLGHVYGAHAALSVFRRNGRGVFIANVSIGAWTPTPFAASYAAAKAGLNGLLESLRAELVEEPGIAVSGVYPSFVDSPGLSHGANHTGRELDAGSPFMHDPEEVAAVMVDVAINPRPRAIVGVETRLARLGHAIAPGLMESIAGRSFHRHFRNAPPGSTTDGNLFRPVEAGQGVHGGFKTPLPGWIAPAMVAGLTVAAAAAWTGMARGGPRR</sequence>
<dbReference type="InterPro" id="IPR002347">
    <property type="entry name" value="SDR_fam"/>
</dbReference>
<dbReference type="InterPro" id="IPR036291">
    <property type="entry name" value="NAD(P)-bd_dom_sf"/>
</dbReference>
<organism evidence="5 6">
    <name type="scientific">Azospirillum oleiclasticum</name>
    <dbReference type="NCBI Taxonomy" id="2735135"/>
    <lineage>
        <taxon>Bacteria</taxon>
        <taxon>Pseudomonadati</taxon>
        <taxon>Pseudomonadota</taxon>
        <taxon>Alphaproteobacteria</taxon>
        <taxon>Rhodospirillales</taxon>
        <taxon>Azospirillaceae</taxon>
        <taxon>Azospirillum</taxon>
    </lineage>
</organism>
<keyword evidence="6" id="KW-1185">Reference proteome</keyword>
<evidence type="ECO:0000313" key="5">
    <source>
        <dbReference type="EMBL" id="NYZ23557.1"/>
    </source>
</evidence>
<dbReference type="PROSITE" id="PS00061">
    <property type="entry name" value="ADH_SHORT"/>
    <property type="match status" value="1"/>
</dbReference>
<keyword evidence="3" id="KW-0812">Transmembrane</keyword>
<name>A0ABX2TK61_9PROT</name>
<dbReference type="Gene3D" id="3.40.50.720">
    <property type="entry name" value="NAD(P)-binding Rossmann-like Domain"/>
    <property type="match status" value="1"/>
</dbReference>
<comment type="caution">
    <text evidence="5">The sequence shown here is derived from an EMBL/GenBank/DDBJ whole genome shotgun (WGS) entry which is preliminary data.</text>
</comment>
<gene>
    <name evidence="5" type="ORF">HND93_27990</name>
</gene>
<dbReference type="PANTHER" id="PTHR44196">
    <property type="entry name" value="DEHYDROGENASE/REDUCTASE SDR FAMILY MEMBER 7B"/>
    <property type="match status" value="1"/>
</dbReference>
<dbReference type="Proteomes" id="UP000584642">
    <property type="component" value="Unassembled WGS sequence"/>
</dbReference>
<evidence type="ECO:0000256" key="3">
    <source>
        <dbReference type="SAM" id="Phobius"/>
    </source>
</evidence>
<keyword evidence="3" id="KW-0472">Membrane</keyword>